<sequence>MATIKEIAEKANVSISTVSRVLNNDETITVMEETRKRIIQVAKELNYISRKKNVTPIQPKKESVNIGLLMGCNQEDEFDDPYFVAIRKGIEEQCIRKNMKISKFIRLKNRTDDQSLEELDGLIVVGYRNTDKIEELYKQSKNIVFVDSESPGYDCVISDLKEASDKVMNHLYQLGHKKIGYIGGPINDPEMKPNKDNDVAEWNVRKQVYEAFMKEKGLFNQDDLYIDQWGTSRGYEVMKEVIAKGDVPTAFFIGSDPMAIGAMRALNEAKKKIPEDVAIVSVDGIEVSKFVNPPLSTVKIYTEQMGKTAVNLLQERMEGRKIPLKVIVPTELLVRESCGGNA</sequence>
<dbReference type="Gene3D" id="1.10.260.40">
    <property type="entry name" value="lambda repressor-like DNA-binding domains"/>
    <property type="match status" value="1"/>
</dbReference>
<evidence type="ECO:0000256" key="1">
    <source>
        <dbReference type="ARBA" id="ARBA00023015"/>
    </source>
</evidence>
<dbReference type="SMART" id="SM00354">
    <property type="entry name" value="HTH_LACI"/>
    <property type="match status" value="1"/>
</dbReference>
<keyword evidence="2 5" id="KW-0238">DNA-binding</keyword>
<dbReference type="SUPFAM" id="SSF53822">
    <property type="entry name" value="Periplasmic binding protein-like I"/>
    <property type="match status" value="1"/>
</dbReference>
<dbReference type="PRINTS" id="PR00036">
    <property type="entry name" value="HTHLACI"/>
</dbReference>
<feature type="domain" description="HTH lacI-type" evidence="4">
    <location>
        <begin position="2"/>
        <end position="48"/>
    </location>
</feature>
<dbReference type="GO" id="GO:0003700">
    <property type="term" value="F:DNA-binding transcription factor activity"/>
    <property type="evidence" value="ECO:0007669"/>
    <property type="project" value="TreeGrafter"/>
</dbReference>
<dbReference type="PANTHER" id="PTHR30146">
    <property type="entry name" value="LACI-RELATED TRANSCRIPTIONAL REPRESSOR"/>
    <property type="match status" value="1"/>
</dbReference>
<dbReference type="InterPro" id="IPR046335">
    <property type="entry name" value="LacI/GalR-like_sensor"/>
</dbReference>
<name>A0A9X2CVY6_9BACI</name>
<comment type="caution">
    <text evidence="5">The sequence shown here is derived from an EMBL/GenBank/DDBJ whole genome shotgun (WGS) entry which is preliminary data.</text>
</comment>
<keyword evidence="1" id="KW-0805">Transcription regulation</keyword>
<evidence type="ECO:0000256" key="2">
    <source>
        <dbReference type="ARBA" id="ARBA00023125"/>
    </source>
</evidence>
<evidence type="ECO:0000259" key="4">
    <source>
        <dbReference type="PROSITE" id="PS50932"/>
    </source>
</evidence>
<dbReference type="SUPFAM" id="SSF47413">
    <property type="entry name" value="lambda repressor-like DNA-binding domains"/>
    <property type="match status" value="1"/>
</dbReference>
<keyword evidence="6" id="KW-1185">Reference proteome</keyword>
<dbReference type="EMBL" id="JAKRYL010000022">
    <property type="protein sequence ID" value="MCL7749027.1"/>
    <property type="molecule type" value="Genomic_DNA"/>
</dbReference>
<protein>
    <submittedName>
        <fullName evidence="5">LacI family DNA-binding transcriptional regulator</fullName>
    </submittedName>
</protein>
<dbReference type="CDD" id="cd01392">
    <property type="entry name" value="HTH_LacI"/>
    <property type="match status" value="1"/>
</dbReference>
<dbReference type="Pfam" id="PF00356">
    <property type="entry name" value="LacI"/>
    <property type="match status" value="1"/>
</dbReference>
<dbReference type="PROSITE" id="PS50932">
    <property type="entry name" value="HTH_LACI_2"/>
    <property type="match status" value="1"/>
</dbReference>
<accession>A0A9X2CVY6</accession>
<evidence type="ECO:0000256" key="3">
    <source>
        <dbReference type="ARBA" id="ARBA00023163"/>
    </source>
</evidence>
<gene>
    <name evidence="5" type="ORF">MF646_18060</name>
</gene>
<proteinExistence type="predicted"/>
<dbReference type="CDD" id="cd01544">
    <property type="entry name" value="PBP1_GalR"/>
    <property type="match status" value="1"/>
</dbReference>
<dbReference type="AlphaFoldDB" id="A0A9X2CVY6"/>
<dbReference type="PROSITE" id="PS00356">
    <property type="entry name" value="HTH_LACI_1"/>
    <property type="match status" value="1"/>
</dbReference>
<dbReference type="InterPro" id="IPR028082">
    <property type="entry name" value="Peripla_BP_I"/>
</dbReference>
<dbReference type="InterPro" id="IPR000843">
    <property type="entry name" value="HTH_LacI"/>
</dbReference>
<dbReference type="Pfam" id="PF13377">
    <property type="entry name" value="Peripla_BP_3"/>
    <property type="match status" value="1"/>
</dbReference>
<dbReference type="Gene3D" id="3.40.50.2300">
    <property type="match status" value="2"/>
</dbReference>
<dbReference type="PANTHER" id="PTHR30146:SF149">
    <property type="entry name" value="HTH-TYPE TRANSCRIPTIONAL REGULATOR EBGR"/>
    <property type="match status" value="1"/>
</dbReference>
<reference evidence="5" key="1">
    <citation type="submission" date="2022-02" db="EMBL/GenBank/DDBJ databases">
        <title>Halalkalibacter sp. nov. isolated from Lonar Lake, India.</title>
        <authorList>
            <person name="Joshi A."/>
            <person name="Thite S."/>
            <person name="Lodha T."/>
        </authorList>
    </citation>
    <scope>NUCLEOTIDE SEQUENCE</scope>
    <source>
        <strain evidence="5">MEB205</strain>
    </source>
</reference>
<keyword evidence="3" id="KW-0804">Transcription</keyword>
<dbReference type="Proteomes" id="UP001139150">
    <property type="component" value="Unassembled WGS sequence"/>
</dbReference>
<dbReference type="GO" id="GO:0000976">
    <property type="term" value="F:transcription cis-regulatory region binding"/>
    <property type="evidence" value="ECO:0007669"/>
    <property type="project" value="TreeGrafter"/>
</dbReference>
<dbReference type="RefSeq" id="WP_250097911.1">
    <property type="nucleotide sequence ID" value="NZ_JAKRYL010000022.1"/>
</dbReference>
<dbReference type="InterPro" id="IPR010982">
    <property type="entry name" value="Lambda_DNA-bd_dom_sf"/>
</dbReference>
<evidence type="ECO:0000313" key="5">
    <source>
        <dbReference type="EMBL" id="MCL7749027.1"/>
    </source>
</evidence>
<evidence type="ECO:0000313" key="6">
    <source>
        <dbReference type="Proteomes" id="UP001139150"/>
    </source>
</evidence>
<organism evidence="5 6">
    <name type="scientific">Halalkalibacter alkaliphilus</name>
    <dbReference type="NCBI Taxonomy" id="2917993"/>
    <lineage>
        <taxon>Bacteria</taxon>
        <taxon>Bacillati</taxon>
        <taxon>Bacillota</taxon>
        <taxon>Bacilli</taxon>
        <taxon>Bacillales</taxon>
        <taxon>Bacillaceae</taxon>
        <taxon>Halalkalibacter</taxon>
    </lineage>
</organism>